<keyword evidence="3" id="KW-1185">Reference proteome</keyword>
<gene>
    <name evidence="2" type="ORF">C4D60_Mb02t19160</name>
</gene>
<evidence type="ECO:0000313" key="2">
    <source>
        <dbReference type="EMBL" id="THU45550.1"/>
    </source>
</evidence>
<organism evidence="2 3">
    <name type="scientific">Musa balbisiana</name>
    <name type="common">Banana</name>
    <dbReference type="NCBI Taxonomy" id="52838"/>
    <lineage>
        <taxon>Eukaryota</taxon>
        <taxon>Viridiplantae</taxon>
        <taxon>Streptophyta</taxon>
        <taxon>Embryophyta</taxon>
        <taxon>Tracheophyta</taxon>
        <taxon>Spermatophyta</taxon>
        <taxon>Magnoliopsida</taxon>
        <taxon>Liliopsida</taxon>
        <taxon>Zingiberales</taxon>
        <taxon>Musaceae</taxon>
        <taxon>Musa</taxon>
    </lineage>
</organism>
<accession>A0A4S8IBW7</accession>
<dbReference type="Proteomes" id="UP000317650">
    <property type="component" value="Chromosome 2"/>
</dbReference>
<name>A0A4S8IBW7_MUSBA</name>
<feature type="region of interest" description="Disordered" evidence="1">
    <location>
        <begin position="1"/>
        <end position="32"/>
    </location>
</feature>
<evidence type="ECO:0000256" key="1">
    <source>
        <dbReference type="SAM" id="MobiDB-lite"/>
    </source>
</evidence>
<comment type="caution">
    <text evidence="2">The sequence shown here is derived from an EMBL/GenBank/DDBJ whole genome shotgun (WGS) entry which is preliminary data.</text>
</comment>
<reference evidence="2 3" key="1">
    <citation type="journal article" date="2019" name="Nat. Plants">
        <title>Genome sequencing of Musa balbisiana reveals subgenome evolution and function divergence in polyploid bananas.</title>
        <authorList>
            <person name="Yao X."/>
        </authorList>
    </citation>
    <scope>NUCLEOTIDE SEQUENCE [LARGE SCALE GENOMIC DNA]</scope>
    <source>
        <strain evidence="3">cv. DH-PKW</strain>
        <tissue evidence="2">Leaves</tissue>
    </source>
</reference>
<evidence type="ECO:0000313" key="3">
    <source>
        <dbReference type="Proteomes" id="UP000317650"/>
    </source>
</evidence>
<dbReference type="AlphaFoldDB" id="A0A4S8IBW7"/>
<dbReference type="EMBL" id="PYDT01000011">
    <property type="protein sequence ID" value="THU45550.1"/>
    <property type="molecule type" value="Genomic_DNA"/>
</dbReference>
<sequence length="190" mass="21612">MSCVGNDTNQTKERDREGNQPTHHHRRPRSPYLVLRFFGEREEEEEEEEGKNSTFPAAGWKRREEKALSINPRIVHRVFLRSPHAGFTCLAHRLSNHGPWWDFPALRCPVRSSVAVAWVVRCGGLFAERGWEAFARKNDEWMNCAVYILSLVITAKPSPTTNTTGIAFGLFPSVYDFLSMTSVGMKTSST</sequence>
<proteinExistence type="predicted"/>
<protein>
    <submittedName>
        <fullName evidence="2">Uncharacterized protein</fullName>
    </submittedName>
</protein>